<reference evidence="24 25" key="1">
    <citation type="submission" date="2024-09" db="EMBL/GenBank/DDBJ databases">
        <title>A chromosome-level genome assembly of Gray's grenadier anchovy, Coilia grayii.</title>
        <authorList>
            <person name="Fu Z."/>
        </authorList>
    </citation>
    <scope>NUCLEOTIDE SEQUENCE [LARGE SCALE GENOMIC DNA]</scope>
    <source>
        <strain evidence="24">G4</strain>
        <tissue evidence="24">Muscle</tissue>
    </source>
</reference>
<dbReference type="Pfam" id="PF07714">
    <property type="entry name" value="PK_Tyr_Ser-Thr"/>
    <property type="match status" value="1"/>
</dbReference>
<dbReference type="AlphaFoldDB" id="A0ABD1IWG2"/>
<evidence type="ECO:0000256" key="19">
    <source>
        <dbReference type="PROSITE-ProRule" id="PRU10141"/>
    </source>
</evidence>
<evidence type="ECO:0000256" key="11">
    <source>
        <dbReference type="ARBA" id="ARBA00023136"/>
    </source>
</evidence>
<dbReference type="InterPro" id="IPR013783">
    <property type="entry name" value="Ig-like_fold"/>
</dbReference>
<dbReference type="InterPro" id="IPR011009">
    <property type="entry name" value="Kinase-like_dom_sf"/>
</dbReference>
<dbReference type="PRINTS" id="PR00109">
    <property type="entry name" value="TYRKINASE"/>
</dbReference>
<evidence type="ECO:0000256" key="15">
    <source>
        <dbReference type="ARBA" id="ARBA00051243"/>
    </source>
</evidence>
<evidence type="ECO:0000313" key="25">
    <source>
        <dbReference type="Proteomes" id="UP001591681"/>
    </source>
</evidence>
<dbReference type="GO" id="GO:0016020">
    <property type="term" value="C:membrane"/>
    <property type="evidence" value="ECO:0007669"/>
    <property type="project" value="UniProtKB-SubCell"/>
</dbReference>
<feature type="domain" description="Eph LBD" evidence="23">
    <location>
        <begin position="32"/>
        <end position="195"/>
    </location>
</feature>
<comment type="caution">
    <text evidence="24">The sequence shown here is derived from an EMBL/GenBank/DDBJ whole genome shotgun (WGS) entry which is preliminary data.</text>
</comment>
<feature type="disulfide bond" evidence="18">
    <location>
        <begin position="74"/>
        <end position="177"/>
    </location>
</feature>
<dbReference type="SUPFAM" id="SSF49785">
    <property type="entry name" value="Galactose-binding domain-like"/>
    <property type="match status" value="1"/>
</dbReference>
<keyword evidence="7 17" id="KW-0547">Nucleotide-binding</keyword>
<dbReference type="Gene3D" id="2.60.40.10">
    <property type="entry name" value="Immunoglobulins"/>
    <property type="match status" value="1"/>
</dbReference>
<dbReference type="InterPro" id="IPR000719">
    <property type="entry name" value="Prot_kinase_dom"/>
</dbReference>
<dbReference type="InterPro" id="IPR016257">
    <property type="entry name" value="Tyr_kinase_ephrin_rcpt"/>
</dbReference>
<comment type="subcellular location">
    <subcellularLocation>
        <location evidence="1">Membrane</location>
        <topology evidence="1">Single-pass type I membrane protein</topology>
    </subcellularLocation>
</comment>
<keyword evidence="14" id="KW-0325">Glycoprotein</keyword>
<evidence type="ECO:0000256" key="16">
    <source>
        <dbReference type="PIRSR" id="PIRSR000666-1"/>
    </source>
</evidence>
<feature type="binding site" evidence="17">
    <location>
        <begin position="538"/>
        <end position="546"/>
    </location>
    <ligand>
        <name>ATP</name>
        <dbReference type="ChEBI" id="CHEBI:30616"/>
    </ligand>
</feature>
<keyword evidence="6" id="KW-0677">Repeat</keyword>
<feature type="binding site" evidence="17 19">
    <location>
        <position position="564"/>
    </location>
    <ligand>
        <name>ATP</name>
        <dbReference type="ChEBI" id="CHEBI:30616"/>
    </ligand>
</feature>
<dbReference type="InterPro" id="IPR036116">
    <property type="entry name" value="FN3_sf"/>
</dbReference>
<dbReference type="Gene3D" id="3.30.200.20">
    <property type="entry name" value="Phosphorylase Kinase, domain 1"/>
    <property type="match status" value="1"/>
</dbReference>
<name>A0ABD1IWG2_9TELE</name>
<feature type="transmembrane region" description="Helical" evidence="20">
    <location>
        <begin position="445"/>
        <end position="467"/>
    </location>
</feature>
<keyword evidence="5 20" id="KW-0812">Transmembrane</keyword>
<dbReference type="PIRSF" id="PIRSF000666">
    <property type="entry name" value="TyrPK_ephrin_receptor"/>
    <property type="match status" value="1"/>
</dbReference>
<dbReference type="Pfam" id="PF07699">
    <property type="entry name" value="Ephrin_rec_like"/>
    <property type="match status" value="1"/>
</dbReference>
<keyword evidence="9 17" id="KW-0067">ATP-binding</keyword>
<comment type="catalytic activity">
    <reaction evidence="15">
        <text>L-tyrosyl-[protein] + ATP = O-phospho-L-tyrosyl-[protein] + ADP + H(+)</text>
        <dbReference type="Rhea" id="RHEA:10596"/>
        <dbReference type="Rhea" id="RHEA-COMP:10136"/>
        <dbReference type="Rhea" id="RHEA-COMP:20101"/>
        <dbReference type="ChEBI" id="CHEBI:15378"/>
        <dbReference type="ChEBI" id="CHEBI:30616"/>
        <dbReference type="ChEBI" id="CHEBI:46858"/>
        <dbReference type="ChEBI" id="CHEBI:61978"/>
        <dbReference type="ChEBI" id="CHEBI:456216"/>
        <dbReference type="EC" id="2.7.10.1"/>
    </reaction>
</comment>
<evidence type="ECO:0000256" key="10">
    <source>
        <dbReference type="ARBA" id="ARBA00022989"/>
    </source>
</evidence>
<dbReference type="FunFam" id="1.10.510.10:FF:000089">
    <property type="entry name" value="Tyrosine-protein kinase receptor TYRO3"/>
    <property type="match status" value="1"/>
</dbReference>
<dbReference type="SMART" id="SM00615">
    <property type="entry name" value="EPH_lbd"/>
    <property type="match status" value="1"/>
</dbReference>
<dbReference type="PROSITE" id="PS50011">
    <property type="entry name" value="PROTEIN_KINASE_DOM"/>
    <property type="match status" value="1"/>
</dbReference>
<dbReference type="SUPFAM" id="SSF56112">
    <property type="entry name" value="Protein kinase-like (PK-like)"/>
    <property type="match status" value="1"/>
</dbReference>
<dbReference type="Gene3D" id="2.60.120.260">
    <property type="entry name" value="Galactose-binding domain-like"/>
    <property type="match status" value="2"/>
</dbReference>
<evidence type="ECO:0000259" key="21">
    <source>
        <dbReference type="PROSITE" id="PS50011"/>
    </source>
</evidence>
<dbReference type="InterPro" id="IPR008266">
    <property type="entry name" value="Tyr_kinase_AS"/>
</dbReference>
<keyword evidence="25" id="KW-1185">Reference proteome</keyword>
<keyword evidence="10 20" id="KW-1133">Transmembrane helix</keyword>
<dbReference type="PROSITE" id="PS00109">
    <property type="entry name" value="PROTEIN_KINASE_TYR"/>
    <property type="match status" value="1"/>
</dbReference>
<dbReference type="InterPro" id="IPR017441">
    <property type="entry name" value="Protein_kinase_ATP_BS"/>
</dbReference>
<dbReference type="SMART" id="SM00060">
    <property type="entry name" value="FN3"/>
    <property type="match status" value="1"/>
</dbReference>
<dbReference type="PANTHER" id="PTHR24416:SF323">
    <property type="entry name" value="TYROSINE-PROTEIN KINASE RECEPTOR UFO"/>
    <property type="match status" value="1"/>
</dbReference>
<gene>
    <name evidence="24" type="ORF">ACEWY4_025057</name>
</gene>
<evidence type="ECO:0000256" key="17">
    <source>
        <dbReference type="PIRSR" id="PIRSR000666-2"/>
    </source>
</evidence>
<evidence type="ECO:0000256" key="14">
    <source>
        <dbReference type="ARBA" id="ARBA00023180"/>
    </source>
</evidence>
<evidence type="ECO:0000256" key="5">
    <source>
        <dbReference type="ARBA" id="ARBA00022692"/>
    </source>
</evidence>
<evidence type="ECO:0000256" key="4">
    <source>
        <dbReference type="ARBA" id="ARBA00022679"/>
    </source>
</evidence>
<dbReference type="PROSITE" id="PS50853">
    <property type="entry name" value="FN3"/>
    <property type="match status" value="1"/>
</dbReference>
<dbReference type="GO" id="GO:0005524">
    <property type="term" value="F:ATP binding"/>
    <property type="evidence" value="ECO:0007669"/>
    <property type="project" value="UniProtKB-UniRule"/>
</dbReference>
<organism evidence="24 25">
    <name type="scientific">Coilia grayii</name>
    <name type="common">Gray's grenadier anchovy</name>
    <dbReference type="NCBI Taxonomy" id="363190"/>
    <lineage>
        <taxon>Eukaryota</taxon>
        <taxon>Metazoa</taxon>
        <taxon>Chordata</taxon>
        <taxon>Craniata</taxon>
        <taxon>Vertebrata</taxon>
        <taxon>Euteleostomi</taxon>
        <taxon>Actinopterygii</taxon>
        <taxon>Neopterygii</taxon>
        <taxon>Teleostei</taxon>
        <taxon>Clupei</taxon>
        <taxon>Clupeiformes</taxon>
        <taxon>Clupeoidei</taxon>
        <taxon>Engraulidae</taxon>
        <taxon>Coilinae</taxon>
        <taxon>Coilia</taxon>
    </lineage>
</organism>
<evidence type="ECO:0000256" key="2">
    <source>
        <dbReference type="ARBA" id="ARBA00011902"/>
    </source>
</evidence>
<dbReference type="InterPro" id="IPR050122">
    <property type="entry name" value="RTK"/>
</dbReference>
<dbReference type="GO" id="GO:0004714">
    <property type="term" value="F:transmembrane receptor protein tyrosine kinase activity"/>
    <property type="evidence" value="ECO:0007669"/>
    <property type="project" value="UniProtKB-EC"/>
</dbReference>
<feature type="domain" description="Fibronectin type-III" evidence="22">
    <location>
        <begin position="312"/>
        <end position="418"/>
    </location>
</feature>
<evidence type="ECO:0000256" key="18">
    <source>
        <dbReference type="PIRSR" id="PIRSR000666-3"/>
    </source>
</evidence>
<evidence type="ECO:0000256" key="12">
    <source>
        <dbReference type="ARBA" id="ARBA00023137"/>
    </source>
</evidence>
<evidence type="ECO:0000256" key="3">
    <source>
        <dbReference type="ARBA" id="ARBA00022553"/>
    </source>
</evidence>
<dbReference type="Pfam" id="PF00041">
    <property type="entry name" value="fn3"/>
    <property type="match status" value="1"/>
</dbReference>
<evidence type="ECO:0000256" key="7">
    <source>
        <dbReference type="ARBA" id="ARBA00022741"/>
    </source>
</evidence>
<accession>A0ABD1IWG2</accession>
<dbReference type="PROSITE" id="PS00107">
    <property type="entry name" value="PROTEIN_KINASE_ATP"/>
    <property type="match status" value="1"/>
</dbReference>
<dbReference type="SUPFAM" id="SSF49265">
    <property type="entry name" value="Fibronectin type III"/>
    <property type="match status" value="1"/>
</dbReference>
<dbReference type="SMART" id="SM00219">
    <property type="entry name" value="TyrKc"/>
    <property type="match status" value="1"/>
</dbReference>
<keyword evidence="8" id="KW-0418">Kinase</keyword>
<dbReference type="SMART" id="SM01411">
    <property type="entry name" value="Ephrin_rec_like"/>
    <property type="match status" value="1"/>
</dbReference>
<evidence type="ECO:0000259" key="22">
    <source>
        <dbReference type="PROSITE" id="PS50853"/>
    </source>
</evidence>
<dbReference type="Proteomes" id="UP001591681">
    <property type="component" value="Unassembled WGS sequence"/>
</dbReference>
<keyword evidence="12" id="KW-0829">Tyrosine-protein kinase</keyword>
<dbReference type="InterPro" id="IPR008979">
    <property type="entry name" value="Galactose-bd-like_sf"/>
</dbReference>
<feature type="domain" description="Protein kinase" evidence="21">
    <location>
        <begin position="532"/>
        <end position="804"/>
    </location>
</feature>
<dbReference type="EMBL" id="JBHFQA010000022">
    <property type="protein sequence ID" value="KAL2079313.1"/>
    <property type="molecule type" value="Genomic_DNA"/>
</dbReference>
<evidence type="ECO:0000256" key="20">
    <source>
        <dbReference type="SAM" id="Phobius"/>
    </source>
</evidence>
<keyword evidence="11 20" id="KW-0472">Membrane</keyword>
<dbReference type="InterPro" id="IPR003961">
    <property type="entry name" value="FN3_dom"/>
</dbReference>
<dbReference type="Gene3D" id="2.60.40.1770">
    <property type="entry name" value="ephrin a2 ectodomain"/>
    <property type="match status" value="1"/>
</dbReference>
<evidence type="ECO:0000256" key="1">
    <source>
        <dbReference type="ARBA" id="ARBA00004479"/>
    </source>
</evidence>
<protein>
    <recommendedName>
        <fullName evidence="2">receptor protein-tyrosine kinase</fullName>
        <ecNumber evidence="2">2.7.10.1</ecNumber>
    </recommendedName>
</protein>
<keyword evidence="4" id="KW-0808">Transferase</keyword>
<keyword evidence="3" id="KW-0597">Phosphoprotein</keyword>
<dbReference type="InterPro" id="IPR020635">
    <property type="entry name" value="Tyr_kinase_cat_dom"/>
</dbReference>
<evidence type="ECO:0000313" key="24">
    <source>
        <dbReference type="EMBL" id="KAL2079313.1"/>
    </source>
</evidence>
<feature type="active site" description="Proton acceptor" evidence="16">
    <location>
        <position position="669"/>
    </location>
</feature>
<dbReference type="Gene3D" id="1.10.510.10">
    <property type="entry name" value="Transferase(Phosphotransferase) domain 1"/>
    <property type="match status" value="1"/>
</dbReference>
<dbReference type="Gene3D" id="2.10.50.10">
    <property type="entry name" value="Tumor Necrosis Factor Receptor, subunit A, domain 2"/>
    <property type="match status" value="1"/>
</dbReference>
<dbReference type="EC" id="2.7.10.1" evidence="2"/>
<dbReference type="InterPro" id="IPR001090">
    <property type="entry name" value="Ephrin_rcpt_lig-bd_dom"/>
</dbReference>
<dbReference type="InterPro" id="IPR001245">
    <property type="entry name" value="Ser-Thr/Tyr_kinase_cat_dom"/>
</dbReference>
<keyword evidence="13" id="KW-0675">Receptor</keyword>
<keyword evidence="18" id="KW-1015">Disulfide bond</keyword>
<dbReference type="PANTHER" id="PTHR24416">
    <property type="entry name" value="TYROSINE-PROTEIN KINASE RECEPTOR"/>
    <property type="match status" value="1"/>
</dbReference>
<evidence type="ECO:0000256" key="8">
    <source>
        <dbReference type="ARBA" id="ARBA00022777"/>
    </source>
</evidence>
<proteinExistence type="predicted"/>
<evidence type="ECO:0000256" key="9">
    <source>
        <dbReference type="ARBA" id="ARBA00022840"/>
    </source>
</evidence>
<sequence length="892" mass="98571">MALLLRMSAAWKIYITCATWIYVYKVSAQSAVEEELFNSVQKTELKWTSSPKTAWKENTFRLGANSIHPVYQACSKVTTRRLSTTSIPRRDGRIILLDIKFAQEIQQGNGILSPLSISLKESTRRTRLISQLRAPVGFPLNAKLTVVEAHLHSEQGLNVGNVSSDFFQLEFSYSGPCVFIAAVRLYYKQCPAFQRNLTEFSSAPAGSGLQNGRCAGGSAEVTPPQRSCAANGSWGAPQGTCVCLPGHQEARGSCEACRVGTFKPTNGSGECQLCPQNSKSDTEASRQCACVHGYSRLPHDPAHLGCTRPPSEPVNLTHHQLNDSTLTLRWDTPTNLGGRQEVTYLVECRQRASEMTSSPWALCGKTTRVLPRDANLTDTAVNVTGLQPHLDYQLVVRARNALGSSAHTSTTIHKWKVPIINPTTSHNKLSPQVESMEQRSPSLQLLVGVLGGGVVFMVLVPTLLCLLRRKYKRLMPFQEEPLLPTYPVVTYRRDAEPQSEPTSAHAPLQALSGLSERLLSGLREVLVDRQSLTLGKELGKGEFGSVYEGIFSQKETMQIKVAVKTMRAGIHSQEDLETFLKEAELMRHFDHENVVNLLGVALEQDPDSSIPVPLVILPFLKHGDLRRFLIATRYGDIPMFVPYQSLLRFMIDIAAGMEYLSSKGFLHRDLAARNCMLGDDLHVRVADFGLSKSVYSGNYYRQTVAIRLPMKWMAMESLAESMFTTKTDVWSFGVTMWEIMSRGRTPYPGVHNHELLAYLEAGRRLNLPAECDSKLYEVMQNCWESDPGQRPGFAELSLRLKGLLSELPPLEASKEAHYINLGLEAASQGGASGVDPELEEDALGNIYLPGPVGMCLPAEDTKQDGDDEGDEEGYLLFVKCGSADAPKNEDFA</sequence>
<dbReference type="CDD" id="cd00063">
    <property type="entry name" value="FN3"/>
    <property type="match status" value="1"/>
</dbReference>
<dbReference type="InterPro" id="IPR011641">
    <property type="entry name" value="Tyr-kin_ephrin_A/B_rcpt-like"/>
</dbReference>
<evidence type="ECO:0000256" key="6">
    <source>
        <dbReference type="ARBA" id="ARBA00022737"/>
    </source>
</evidence>
<dbReference type="FunFam" id="2.10.50.10:FF:000001">
    <property type="entry name" value="Ephrin type-A receptor 5"/>
    <property type="match status" value="1"/>
</dbReference>
<evidence type="ECO:0000259" key="23">
    <source>
        <dbReference type="PROSITE" id="PS51550"/>
    </source>
</evidence>
<dbReference type="PROSITE" id="PS51550">
    <property type="entry name" value="EPH_LBD"/>
    <property type="match status" value="1"/>
</dbReference>
<evidence type="ECO:0000256" key="13">
    <source>
        <dbReference type="ARBA" id="ARBA00023170"/>
    </source>
</evidence>